<sequence length="218" mass="25751">MTNIFEKIKKSILEDFNDMKNEPQNPINQLNKYVRDSEAEVEKAAKLVERQRLLRNEFHKEWKLAESLANKRKEQANIAIQAGEDDLAEVALRFQVQAEQQAEKLQKSYENSLEQLAQLEEKYEEMKMKVKDMHYKRLELMGKQNLLEMKEKMNNLLDESEFGNAAKNFENVESEMKKKETNIDEEYDISIFDAKIQQLAKEMNKVEKQNSLDENVVQ</sequence>
<proteinExistence type="inferred from homology"/>
<dbReference type="PANTHER" id="PTHR31088:SF6">
    <property type="entry name" value="PHAGE SHOCK PROTEIN A"/>
    <property type="match status" value="1"/>
</dbReference>
<feature type="coiled-coil region" evidence="2">
    <location>
        <begin position="189"/>
        <end position="216"/>
    </location>
</feature>
<reference evidence="4" key="1">
    <citation type="journal article" date="2019" name="Int. J. Syst. Evol. Microbiol.">
        <title>The Global Catalogue of Microorganisms (GCM) 10K type strain sequencing project: providing services to taxonomists for standard genome sequencing and annotation.</title>
        <authorList>
            <consortium name="The Broad Institute Genomics Platform"/>
            <consortium name="The Broad Institute Genome Sequencing Center for Infectious Disease"/>
            <person name="Wu L."/>
            <person name="Ma J."/>
        </authorList>
    </citation>
    <scope>NUCLEOTIDE SEQUENCE [LARGE SCALE GENOMIC DNA]</scope>
    <source>
        <strain evidence="4">CGMCC 1.12237</strain>
    </source>
</reference>
<comment type="similarity">
    <text evidence="1">Belongs to the PspA/Vipp/IM30 family.</text>
</comment>
<keyword evidence="2" id="KW-0175">Coiled coil</keyword>
<feature type="coiled-coil region" evidence="2">
    <location>
        <begin position="95"/>
        <end position="136"/>
    </location>
</feature>
<dbReference type="InterPro" id="IPR007157">
    <property type="entry name" value="PspA_VIPP1"/>
</dbReference>
<keyword evidence="4" id="KW-1185">Reference proteome</keyword>
<dbReference type="Pfam" id="PF04012">
    <property type="entry name" value="PspA_IM30"/>
    <property type="match status" value="1"/>
</dbReference>
<accession>A0ABW0LDM3</accession>
<evidence type="ECO:0000256" key="2">
    <source>
        <dbReference type="SAM" id="Coils"/>
    </source>
</evidence>
<name>A0ABW0LDM3_9BACI</name>
<dbReference type="Proteomes" id="UP001596147">
    <property type="component" value="Unassembled WGS sequence"/>
</dbReference>
<comment type="caution">
    <text evidence="3">The sequence shown here is derived from an EMBL/GenBank/DDBJ whole genome shotgun (WGS) entry which is preliminary data.</text>
</comment>
<evidence type="ECO:0000313" key="3">
    <source>
        <dbReference type="EMBL" id="MFC5463919.1"/>
    </source>
</evidence>
<dbReference type="EMBL" id="JBHSMC010000001">
    <property type="protein sequence ID" value="MFC5463919.1"/>
    <property type="molecule type" value="Genomic_DNA"/>
</dbReference>
<evidence type="ECO:0000256" key="1">
    <source>
        <dbReference type="ARBA" id="ARBA00043985"/>
    </source>
</evidence>
<evidence type="ECO:0000313" key="4">
    <source>
        <dbReference type="Proteomes" id="UP001596147"/>
    </source>
</evidence>
<dbReference type="PANTHER" id="PTHR31088">
    <property type="entry name" value="MEMBRANE-ASSOCIATED PROTEIN VIPP1, CHLOROPLASTIC"/>
    <property type="match status" value="1"/>
</dbReference>
<dbReference type="RefSeq" id="WP_144925129.1">
    <property type="nucleotide sequence ID" value="NZ_JBHSMC010000001.1"/>
</dbReference>
<organism evidence="3 4">
    <name type="scientific">Lederbergia graminis</name>
    <dbReference type="NCBI Taxonomy" id="735518"/>
    <lineage>
        <taxon>Bacteria</taxon>
        <taxon>Bacillati</taxon>
        <taxon>Bacillota</taxon>
        <taxon>Bacilli</taxon>
        <taxon>Bacillales</taxon>
        <taxon>Bacillaceae</taxon>
        <taxon>Lederbergia</taxon>
    </lineage>
</organism>
<gene>
    <name evidence="3" type="ORF">ACFPM4_03995</name>
</gene>
<protein>
    <submittedName>
        <fullName evidence="3">PspA/IM30 family protein</fullName>
    </submittedName>
</protein>